<evidence type="ECO:0000313" key="4">
    <source>
        <dbReference type="Proteomes" id="UP000663828"/>
    </source>
</evidence>
<keyword evidence="1" id="KW-0175">Coiled coil</keyword>
<protein>
    <submittedName>
        <fullName evidence="2">Uncharacterized protein</fullName>
    </submittedName>
</protein>
<evidence type="ECO:0000256" key="1">
    <source>
        <dbReference type="SAM" id="Coils"/>
    </source>
</evidence>
<evidence type="ECO:0000313" key="2">
    <source>
        <dbReference type="EMBL" id="CAF0960416.1"/>
    </source>
</evidence>
<feature type="coiled-coil region" evidence="1">
    <location>
        <begin position="114"/>
        <end position="174"/>
    </location>
</feature>
<dbReference type="AlphaFoldDB" id="A0A814DW23"/>
<dbReference type="EMBL" id="CAJNOR010000606">
    <property type="protein sequence ID" value="CAF0960416.1"/>
    <property type="molecule type" value="Genomic_DNA"/>
</dbReference>
<evidence type="ECO:0000313" key="3">
    <source>
        <dbReference type="EMBL" id="CAF1239560.1"/>
    </source>
</evidence>
<proteinExistence type="predicted"/>
<gene>
    <name evidence="3" type="ORF">EDS130_LOCUS27385</name>
    <name evidence="2" type="ORF">XAT740_LOCUS11149</name>
</gene>
<name>A0A814DW23_ADIRI</name>
<dbReference type="Proteomes" id="UP000663828">
    <property type="component" value="Unassembled WGS sequence"/>
</dbReference>
<comment type="caution">
    <text evidence="2">The sequence shown here is derived from an EMBL/GenBank/DDBJ whole genome shotgun (WGS) entry which is preliminary data.</text>
</comment>
<sequence length="235" mass="26671">MSLETNIESVENVTSTDIQHSTVHKDNVQVSSAISHDSINKVSLNVGSEKLSELMDRLSTTHAQLDDYTQKRTKLISIETQNIINKILEETKEKQRLLLLEAQTKSEQFQYEYQNSLQMKINQLNEEKAQQLALLEKSLNEQQESILINARENIDQLQKEANQKKMNILQKAQEITNARLEQITEQVVHIGQEDSANRLASQTTTVITTQSVAQGHSEQNHFVQGQTYAQIAANS</sequence>
<dbReference type="OrthoDB" id="10026171at2759"/>
<organism evidence="2 4">
    <name type="scientific">Adineta ricciae</name>
    <name type="common">Rotifer</name>
    <dbReference type="NCBI Taxonomy" id="249248"/>
    <lineage>
        <taxon>Eukaryota</taxon>
        <taxon>Metazoa</taxon>
        <taxon>Spiralia</taxon>
        <taxon>Gnathifera</taxon>
        <taxon>Rotifera</taxon>
        <taxon>Eurotatoria</taxon>
        <taxon>Bdelloidea</taxon>
        <taxon>Adinetida</taxon>
        <taxon>Adinetidae</taxon>
        <taxon>Adineta</taxon>
    </lineage>
</organism>
<dbReference type="Proteomes" id="UP000663852">
    <property type="component" value="Unassembled WGS sequence"/>
</dbReference>
<reference evidence="2" key="1">
    <citation type="submission" date="2021-02" db="EMBL/GenBank/DDBJ databases">
        <authorList>
            <person name="Nowell W R."/>
        </authorList>
    </citation>
    <scope>NUCLEOTIDE SEQUENCE</scope>
</reference>
<keyword evidence="4" id="KW-1185">Reference proteome</keyword>
<accession>A0A814DW23</accession>
<dbReference type="EMBL" id="CAJNOJ010000172">
    <property type="protein sequence ID" value="CAF1239560.1"/>
    <property type="molecule type" value="Genomic_DNA"/>
</dbReference>